<sequence length="390" mass="44548">MLIYFGTLILNKYACFPHFSPYLVFLKKQAIAKAEEELLVTEINWRKITDVESLAEYAINPDLGFQLAAVRQARRLLACKKVPPYDQFIESGIIPSLVKFMDSKNTTLQFDSTWILAHIASGTIEQTAAIVEADSIPSFINLLNSPNKEIKSQALWGLSHIIDKSPKSRNECINAGIISAFAKLADSEATNLADLRNIAWSLKNLCKQEIGNNLVKIEILLDNGILGYMLSLIRSQNKQIKHSVLYILGKIMSDKHQENEQIFDVKLIHEIVKLLKYNDYQIRIDAAKIIVSISMQPKYIKTLIKHNVISRLCKILRHPLKNDDDLVVILTDFKNIVENSNKNEKKMILKEMKNSGGTSLFSKFERHENERIKNICKEIIDFIDNHKIIE</sequence>
<evidence type="ECO:0000313" key="4">
    <source>
        <dbReference type="Proteomes" id="UP000887578"/>
    </source>
</evidence>
<dbReference type="WBParaSite" id="PDA_v2.g11081.t1">
    <property type="protein sequence ID" value="PDA_v2.g11081.t1"/>
    <property type="gene ID" value="PDA_v2.g11081"/>
</dbReference>
<keyword evidence="2" id="KW-0813">Transport</keyword>
<dbReference type="Proteomes" id="UP000887578">
    <property type="component" value="Unplaced"/>
</dbReference>
<dbReference type="Pfam" id="PF00514">
    <property type="entry name" value="Arm"/>
    <property type="match status" value="2"/>
</dbReference>
<evidence type="ECO:0000256" key="2">
    <source>
        <dbReference type="ARBA" id="ARBA00022448"/>
    </source>
</evidence>
<evidence type="ECO:0000256" key="3">
    <source>
        <dbReference type="ARBA" id="ARBA00022927"/>
    </source>
</evidence>
<protein>
    <submittedName>
        <fullName evidence="5">Uncharacterized protein</fullName>
    </submittedName>
</protein>
<comment type="similarity">
    <text evidence="1">Belongs to the importin alpha family.</text>
</comment>
<keyword evidence="4" id="KW-1185">Reference proteome</keyword>
<dbReference type="InterPro" id="IPR000225">
    <property type="entry name" value="Armadillo"/>
</dbReference>
<dbReference type="Gene3D" id="1.25.10.10">
    <property type="entry name" value="Leucine-rich Repeat Variant"/>
    <property type="match status" value="2"/>
</dbReference>
<dbReference type="InterPro" id="IPR011989">
    <property type="entry name" value="ARM-like"/>
</dbReference>
<evidence type="ECO:0000313" key="5">
    <source>
        <dbReference type="WBParaSite" id="PDA_v2.g11081.t1"/>
    </source>
</evidence>
<name>A0A914P7D6_9BILA</name>
<dbReference type="GO" id="GO:0015031">
    <property type="term" value="P:protein transport"/>
    <property type="evidence" value="ECO:0007669"/>
    <property type="project" value="UniProtKB-KW"/>
</dbReference>
<organism evidence="4 5">
    <name type="scientific">Panagrolaimus davidi</name>
    <dbReference type="NCBI Taxonomy" id="227884"/>
    <lineage>
        <taxon>Eukaryota</taxon>
        <taxon>Metazoa</taxon>
        <taxon>Ecdysozoa</taxon>
        <taxon>Nematoda</taxon>
        <taxon>Chromadorea</taxon>
        <taxon>Rhabditida</taxon>
        <taxon>Tylenchina</taxon>
        <taxon>Panagrolaimomorpha</taxon>
        <taxon>Panagrolaimoidea</taxon>
        <taxon>Panagrolaimidae</taxon>
        <taxon>Panagrolaimus</taxon>
    </lineage>
</organism>
<dbReference type="SUPFAM" id="SSF48371">
    <property type="entry name" value="ARM repeat"/>
    <property type="match status" value="1"/>
</dbReference>
<dbReference type="AlphaFoldDB" id="A0A914P7D6"/>
<keyword evidence="3" id="KW-0653">Protein transport</keyword>
<accession>A0A914P7D6</accession>
<dbReference type="InterPro" id="IPR016024">
    <property type="entry name" value="ARM-type_fold"/>
</dbReference>
<reference evidence="5" key="1">
    <citation type="submission" date="2022-11" db="UniProtKB">
        <authorList>
            <consortium name="WormBaseParasite"/>
        </authorList>
    </citation>
    <scope>IDENTIFICATION</scope>
</reference>
<dbReference type="PANTHER" id="PTHR23316">
    <property type="entry name" value="IMPORTIN ALPHA"/>
    <property type="match status" value="1"/>
</dbReference>
<dbReference type="SMART" id="SM00185">
    <property type="entry name" value="ARM"/>
    <property type="match status" value="4"/>
</dbReference>
<evidence type="ECO:0000256" key="1">
    <source>
        <dbReference type="ARBA" id="ARBA00010394"/>
    </source>
</evidence>
<proteinExistence type="inferred from homology"/>